<dbReference type="Pfam" id="PF07727">
    <property type="entry name" value="RVT_2"/>
    <property type="match status" value="1"/>
</dbReference>
<accession>A0A9R1UQM4</accession>
<feature type="domain" description="Reverse transcriptase Ty1/copia-type" evidence="1">
    <location>
        <begin position="73"/>
        <end position="197"/>
    </location>
</feature>
<comment type="caution">
    <text evidence="2">The sequence shown here is derived from an EMBL/GenBank/DDBJ whole genome shotgun (WGS) entry which is preliminary data.</text>
</comment>
<evidence type="ECO:0000259" key="1">
    <source>
        <dbReference type="Pfam" id="PF07727"/>
    </source>
</evidence>
<dbReference type="AlphaFoldDB" id="A0A9R1UQM4"/>
<dbReference type="EMBL" id="NBSK02000008">
    <property type="protein sequence ID" value="KAJ0191367.1"/>
    <property type="molecule type" value="Genomic_DNA"/>
</dbReference>
<proteinExistence type="predicted"/>
<reference evidence="2 3" key="1">
    <citation type="journal article" date="2017" name="Nat. Commun.">
        <title>Genome assembly with in vitro proximity ligation data and whole-genome triplication in lettuce.</title>
        <authorList>
            <person name="Reyes-Chin-Wo S."/>
            <person name="Wang Z."/>
            <person name="Yang X."/>
            <person name="Kozik A."/>
            <person name="Arikit S."/>
            <person name="Song C."/>
            <person name="Xia L."/>
            <person name="Froenicke L."/>
            <person name="Lavelle D.O."/>
            <person name="Truco M.J."/>
            <person name="Xia R."/>
            <person name="Zhu S."/>
            <person name="Xu C."/>
            <person name="Xu H."/>
            <person name="Xu X."/>
            <person name="Cox K."/>
            <person name="Korf I."/>
            <person name="Meyers B.C."/>
            <person name="Michelmore R.W."/>
        </authorList>
    </citation>
    <scope>NUCLEOTIDE SEQUENCE [LARGE SCALE GENOMIC DNA]</scope>
    <source>
        <strain evidence="3">cv. Salinas</strain>
        <tissue evidence="2">Seedlings</tissue>
    </source>
</reference>
<name>A0A9R1UQM4_LACSA</name>
<keyword evidence="3" id="KW-1185">Reference proteome</keyword>
<protein>
    <recommendedName>
        <fullName evidence="1">Reverse transcriptase Ty1/copia-type domain-containing protein</fullName>
    </recommendedName>
</protein>
<dbReference type="Proteomes" id="UP000235145">
    <property type="component" value="Unassembled WGS sequence"/>
</dbReference>
<evidence type="ECO:0000313" key="3">
    <source>
        <dbReference type="Proteomes" id="UP000235145"/>
    </source>
</evidence>
<dbReference type="InterPro" id="IPR013103">
    <property type="entry name" value="RVT_2"/>
</dbReference>
<sequence>MSSDPRPRTSKYDDTPVRGFRKLSDVTDCCTQLEDEDEELMFAGEEPTTYLEAANNRVWGEPMKKEIESIIKNDTWELTILPKGHKPIGLKWVYKLKKDVKGKLVKHKVRVVAKGYVQMKGVNFEEDFVSVARIEMVRVILALAATEVWKVHHLDIKSALLHGVLHEDVYVTQPDGLVMKGKEHKVYRLKKALYGLR</sequence>
<gene>
    <name evidence="2" type="ORF">LSAT_V11C800409060</name>
</gene>
<organism evidence="2 3">
    <name type="scientific">Lactuca sativa</name>
    <name type="common">Garden lettuce</name>
    <dbReference type="NCBI Taxonomy" id="4236"/>
    <lineage>
        <taxon>Eukaryota</taxon>
        <taxon>Viridiplantae</taxon>
        <taxon>Streptophyta</taxon>
        <taxon>Embryophyta</taxon>
        <taxon>Tracheophyta</taxon>
        <taxon>Spermatophyta</taxon>
        <taxon>Magnoliopsida</taxon>
        <taxon>eudicotyledons</taxon>
        <taxon>Gunneridae</taxon>
        <taxon>Pentapetalae</taxon>
        <taxon>asterids</taxon>
        <taxon>campanulids</taxon>
        <taxon>Asterales</taxon>
        <taxon>Asteraceae</taxon>
        <taxon>Cichorioideae</taxon>
        <taxon>Cichorieae</taxon>
        <taxon>Lactucinae</taxon>
        <taxon>Lactuca</taxon>
    </lineage>
</organism>
<evidence type="ECO:0000313" key="2">
    <source>
        <dbReference type="EMBL" id="KAJ0191367.1"/>
    </source>
</evidence>